<evidence type="ECO:0000313" key="2">
    <source>
        <dbReference type="EMBL" id="PSJ87859.1"/>
    </source>
</evidence>
<dbReference type="RefSeq" id="WP_106841503.1">
    <property type="nucleotide sequence ID" value="NZ_JBCNIW010000055.1"/>
</dbReference>
<feature type="transmembrane region" description="Helical" evidence="1">
    <location>
        <begin position="39"/>
        <end position="62"/>
    </location>
</feature>
<evidence type="ECO:0000256" key="1">
    <source>
        <dbReference type="SAM" id="Phobius"/>
    </source>
</evidence>
<accession>A0A2P7ULN9</accession>
<name>A0A2P7ULN9_9BACL</name>
<keyword evidence="1" id="KW-1133">Transmembrane helix</keyword>
<dbReference type="Proteomes" id="UP000240419">
    <property type="component" value="Unassembled WGS sequence"/>
</dbReference>
<organism evidence="2 3">
    <name type="scientific">Brevibacillus fortis</name>
    <dbReference type="NCBI Taxonomy" id="2126352"/>
    <lineage>
        <taxon>Bacteria</taxon>
        <taxon>Bacillati</taxon>
        <taxon>Bacillota</taxon>
        <taxon>Bacilli</taxon>
        <taxon>Bacillales</taxon>
        <taxon>Paenibacillaceae</taxon>
        <taxon>Brevibacillus</taxon>
    </lineage>
</organism>
<comment type="caution">
    <text evidence="2">The sequence shown here is derived from an EMBL/GenBank/DDBJ whole genome shotgun (WGS) entry which is preliminary data.</text>
</comment>
<sequence>MGDYVQYFNNLIATINDIPNKLMSVLSIIHAPIQHLTNVLIVTNILLGLLVVTSIANVYMLWRNGKKGR</sequence>
<reference evidence="2 3" key="1">
    <citation type="submission" date="2018-03" db="EMBL/GenBank/DDBJ databases">
        <title>Brevisbacillus phylogenomics.</title>
        <authorList>
            <person name="Dunlap C."/>
        </authorList>
    </citation>
    <scope>NUCLEOTIDE SEQUENCE [LARGE SCALE GENOMIC DNA]</scope>
    <source>
        <strain evidence="2 3">NRRL NRS-1210</strain>
    </source>
</reference>
<keyword evidence="3" id="KW-1185">Reference proteome</keyword>
<dbReference type="EMBL" id="PXZM01000047">
    <property type="protein sequence ID" value="PSJ87859.1"/>
    <property type="molecule type" value="Genomic_DNA"/>
</dbReference>
<keyword evidence="1" id="KW-0812">Transmembrane</keyword>
<protein>
    <submittedName>
        <fullName evidence="2">Uncharacterized protein</fullName>
    </submittedName>
</protein>
<keyword evidence="1" id="KW-0472">Membrane</keyword>
<proteinExistence type="predicted"/>
<evidence type="ECO:0000313" key="3">
    <source>
        <dbReference type="Proteomes" id="UP000240419"/>
    </source>
</evidence>
<dbReference type="OrthoDB" id="2475024at2"/>
<gene>
    <name evidence="2" type="ORF">C7R93_25945</name>
</gene>
<dbReference type="AlphaFoldDB" id="A0A2P7ULN9"/>